<sequence>MQIAIVTRNSMYKELFDKQEEVTTCLVWDGVKDATIELSAIVLDGDLYDIHNLQGLRDKYPNTPVFYKPKSINSDVIMKTLTRLCAAHKVKMLSEYNTWEQTVHEILNQLTDRENFLSKRLIGFFGSHSGAGVSTTVLNVARSLSKKVEEKVLVLSLNSWDPADYFYDYKGHYLNDLKIDLKTQNLSPARLQEAVSKHESFYHLAGNRDIKMQRFYQPHEIQHLIKVAQEIFDVILIDAGTHFDTAPTVQSYLSSNLKFLIATQEEKGYRGYFPYVYQQLIEPIGGKSEDFMLVVNRYQPANTLITEKALEEELDMTRVVTIPDMGELGTIASAQKRLLYDTSESIYMKNIDLLSNIIISECRLREKELPSDEYKERKKGLMGLFNK</sequence>
<gene>
    <name evidence="1" type="ORF">ACFFHF_12415</name>
</gene>
<dbReference type="SUPFAM" id="SSF52540">
    <property type="entry name" value="P-loop containing nucleoside triphosphate hydrolases"/>
    <property type="match status" value="1"/>
</dbReference>
<reference evidence="1 2" key="1">
    <citation type="submission" date="2024-09" db="EMBL/GenBank/DDBJ databases">
        <authorList>
            <person name="Sun Q."/>
            <person name="Mori K."/>
        </authorList>
    </citation>
    <scope>NUCLEOTIDE SEQUENCE [LARGE SCALE GENOMIC DNA]</scope>
    <source>
        <strain evidence="1 2">CGMCC 1.9126</strain>
    </source>
</reference>
<organism evidence="1 2">
    <name type="scientific">Robertmurraya beringensis</name>
    <dbReference type="NCBI Taxonomy" id="641660"/>
    <lineage>
        <taxon>Bacteria</taxon>
        <taxon>Bacillati</taxon>
        <taxon>Bacillota</taxon>
        <taxon>Bacilli</taxon>
        <taxon>Bacillales</taxon>
        <taxon>Bacillaceae</taxon>
        <taxon>Robertmurraya</taxon>
    </lineage>
</organism>
<dbReference type="Proteomes" id="UP001589738">
    <property type="component" value="Unassembled WGS sequence"/>
</dbReference>
<comment type="caution">
    <text evidence="1">The sequence shown here is derived from an EMBL/GenBank/DDBJ whole genome shotgun (WGS) entry which is preliminary data.</text>
</comment>
<dbReference type="RefSeq" id="WP_160548335.1">
    <property type="nucleotide sequence ID" value="NZ_JBHLUU010000084.1"/>
</dbReference>
<protein>
    <submittedName>
        <fullName evidence="1">ParA family protein</fullName>
    </submittedName>
</protein>
<dbReference type="EMBL" id="JBHLUU010000084">
    <property type="protein sequence ID" value="MFC0476041.1"/>
    <property type="molecule type" value="Genomic_DNA"/>
</dbReference>
<dbReference type="InterPro" id="IPR027417">
    <property type="entry name" value="P-loop_NTPase"/>
</dbReference>
<keyword evidence="2" id="KW-1185">Reference proteome</keyword>
<accession>A0ABV6KVT5</accession>
<name>A0ABV6KVT5_9BACI</name>
<evidence type="ECO:0000313" key="2">
    <source>
        <dbReference type="Proteomes" id="UP001589738"/>
    </source>
</evidence>
<proteinExistence type="predicted"/>
<evidence type="ECO:0000313" key="1">
    <source>
        <dbReference type="EMBL" id="MFC0476041.1"/>
    </source>
</evidence>
<dbReference type="Gene3D" id="3.40.50.300">
    <property type="entry name" value="P-loop containing nucleotide triphosphate hydrolases"/>
    <property type="match status" value="1"/>
</dbReference>